<keyword evidence="4 5" id="KW-0472">Membrane</keyword>
<dbReference type="InterPro" id="IPR003825">
    <property type="entry name" value="Colicin-V_CvpA"/>
</dbReference>
<dbReference type="HOGENOM" id="CLU_092720_3_0_9"/>
<feature type="transmembrane region" description="Helical" evidence="5">
    <location>
        <begin position="30"/>
        <end position="53"/>
    </location>
</feature>
<dbReference type="OrthoDB" id="1809613at2"/>
<dbReference type="GO" id="GO:0016020">
    <property type="term" value="C:membrane"/>
    <property type="evidence" value="ECO:0007669"/>
    <property type="project" value="UniProtKB-SubCell"/>
</dbReference>
<evidence type="ECO:0000256" key="4">
    <source>
        <dbReference type="ARBA" id="ARBA00023136"/>
    </source>
</evidence>
<dbReference type="PANTHER" id="PTHR37306:SF1">
    <property type="entry name" value="COLICIN V PRODUCTION PROTEIN"/>
    <property type="match status" value="1"/>
</dbReference>
<evidence type="ECO:0000256" key="2">
    <source>
        <dbReference type="ARBA" id="ARBA00022692"/>
    </source>
</evidence>
<evidence type="ECO:0000256" key="1">
    <source>
        <dbReference type="ARBA" id="ARBA00004141"/>
    </source>
</evidence>
<keyword evidence="7" id="KW-1185">Reference proteome</keyword>
<reference evidence="6 7" key="1">
    <citation type="submission" date="2014-07" db="EMBL/GenBank/DDBJ databases">
        <authorList>
            <person name="Urmite Genomes Urmite Genomes"/>
        </authorList>
    </citation>
    <scope>NUCLEOTIDE SEQUENCE [LARGE SCALE GENOMIC DNA]</scope>
    <source>
        <strain evidence="6 7">13MG44_air</strain>
    </source>
</reference>
<protein>
    <submittedName>
        <fullName evidence="6">Colicin V production protein</fullName>
    </submittedName>
</protein>
<evidence type="ECO:0000313" key="6">
    <source>
        <dbReference type="EMBL" id="CEA00649.1"/>
    </source>
</evidence>
<evidence type="ECO:0000313" key="7">
    <source>
        <dbReference type="Proteomes" id="UP000044136"/>
    </source>
</evidence>
<feature type="transmembrane region" description="Helical" evidence="5">
    <location>
        <begin position="108"/>
        <end position="135"/>
    </location>
</feature>
<evidence type="ECO:0000256" key="5">
    <source>
        <dbReference type="SAM" id="Phobius"/>
    </source>
</evidence>
<dbReference type="eggNOG" id="COG1286">
    <property type="taxonomic scope" value="Bacteria"/>
</dbReference>
<evidence type="ECO:0000256" key="3">
    <source>
        <dbReference type="ARBA" id="ARBA00022989"/>
    </source>
</evidence>
<dbReference type="GO" id="GO:0009403">
    <property type="term" value="P:toxin biosynthetic process"/>
    <property type="evidence" value="ECO:0007669"/>
    <property type="project" value="InterPro"/>
</dbReference>
<sequence length="175" mass="19434">MTLILLIILIIGLIAGYRRGAVLQFMHFIGTISAIIIASLNYEALGSRFYLVMPYPSTAQGNIMLSDVSNSEYAYYYMFAFFLIFIVSKIIIQIIVSGFDYLQQITSAGLIPGIIGTVLGLIEVVYVLVVILFFVATIPYMPVQEALAESGIASFIVEHTFIVSDKLIEWIQVES</sequence>
<keyword evidence="3 5" id="KW-1133">Transmembrane helix</keyword>
<dbReference type="Pfam" id="PF02674">
    <property type="entry name" value="Colicin_V"/>
    <property type="match status" value="1"/>
</dbReference>
<gene>
    <name evidence="6" type="ORF">BN1048_01032</name>
</gene>
<proteinExistence type="predicted"/>
<dbReference type="EMBL" id="CCSE01000001">
    <property type="protein sequence ID" value="CEA00649.1"/>
    <property type="molecule type" value="Genomic_DNA"/>
</dbReference>
<accession>A0A078M346</accession>
<keyword evidence="2 5" id="KW-0812">Transmembrane</keyword>
<dbReference type="RefSeq" id="WP_035809154.1">
    <property type="nucleotide sequence ID" value="NZ_CCSE01000001.1"/>
</dbReference>
<dbReference type="AlphaFoldDB" id="A0A078M346"/>
<feature type="transmembrane region" description="Helical" evidence="5">
    <location>
        <begin position="74"/>
        <end position="96"/>
    </location>
</feature>
<comment type="subcellular location">
    <subcellularLocation>
        <location evidence="1">Membrane</location>
        <topology evidence="1">Multi-pass membrane protein</topology>
    </subcellularLocation>
</comment>
<dbReference type="PANTHER" id="PTHR37306">
    <property type="entry name" value="COLICIN V PRODUCTION PROTEIN"/>
    <property type="match status" value="1"/>
</dbReference>
<dbReference type="STRING" id="1461582.BN1048_01032"/>
<organism evidence="6 7">
    <name type="scientific">Jeotgalicoccus saudimassiliensis</name>
    <dbReference type="NCBI Taxonomy" id="1461582"/>
    <lineage>
        <taxon>Bacteria</taxon>
        <taxon>Bacillati</taxon>
        <taxon>Bacillota</taxon>
        <taxon>Bacilli</taxon>
        <taxon>Bacillales</taxon>
        <taxon>Staphylococcaceae</taxon>
        <taxon>Jeotgalicoccus</taxon>
    </lineage>
</organism>
<name>A0A078M346_9STAP</name>
<dbReference type="Proteomes" id="UP000044136">
    <property type="component" value="Unassembled WGS sequence"/>
</dbReference>